<organism evidence="2 3">
    <name type="scientific">Euphydryas editha</name>
    <name type="common">Edith's checkerspot</name>
    <dbReference type="NCBI Taxonomy" id="104508"/>
    <lineage>
        <taxon>Eukaryota</taxon>
        <taxon>Metazoa</taxon>
        <taxon>Ecdysozoa</taxon>
        <taxon>Arthropoda</taxon>
        <taxon>Hexapoda</taxon>
        <taxon>Insecta</taxon>
        <taxon>Pterygota</taxon>
        <taxon>Neoptera</taxon>
        <taxon>Endopterygota</taxon>
        <taxon>Lepidoptera</taxon>
        <taxon>Glossata</taxon>
        <taxon>Ditrysia</taxon>
        <taxon>Papilionoidea</taxon>
        <taxon>Nymphalidae</taxon>
        <taxon>Nymphalinae</taxon>
        <taxon>Euphydryas</taxon>
    </lineage>
</organism>
<name>A0AAU9V849_EUPED</name>
<feature type="compositionally biased region" description="Polar residues" evidence="1">
    <location>
        <begin position="16"/>
        <end position="27"/>
    </location>
</feature>
<proteinExistence type="predicted"/>
<dbReference type="Proteomes" id="UP001153954">
    <property type="component" value="Unassembled WGS sequence"/>
</dbReference>
<dbReference type="AlphaFoldDB" id="A0AAU9V849"/>
<evidence type="ECO:0000313" key="3">
    <source>
        <dbReference type="Proteomes" id="UP001153954"/>
    </source>
</evidence>
<feature type="compositionally biased region" description="Low complexity" evidence="1">
    <location>
        <begin position="29"/>
        <end position="42"/>
    </location>
</feature>
<sequence length="73" mass="7882">MHRTGSQSEGLGASGGSTFITKSSASEHSMATGVSASSTGSTLPRTLSTSVLRIKNRSTFWEKFWDERTRRDA</sequence>
<comment type="caution">
    <text evidence="2">The sequence shown here is derived from an EMBL/GenBank/DDBJ whole genome shotgun (WGS) entry which is preliminary data.</text>
</comment>
<accession>A0AAU9V849</accession>
<feature type="region of interest" description="Disordered" evidence="1">
    <location>
        <begin position="1"/>
        <end position="44"/>
    </location>
</feature>
<protein>
    <submittedName>
        <fullName evidence="2">Uncharacterized protein</fullName>
    </submittedName>
</protein>
<gene>
    <name evidence="2" type="ORF">EEDITHA_LOCUS21496</name>
</gene>
<reference evidence="2" key="1">
    <citation type="submission" date="2022-03" db="EMBL/GenBank/DDBJ databases">
        <authorList>
            <person name="Tunstrom K."/>
        </authorList>
    </citation>
    <scope>NUCLEOTIDE SEQUENCE</scope>
</reference>
<keyword evidence="3" id="KW-1185">Reference proteome</keyword>
<evidence type="ECO:0000256" key="1">
    <source>
        <dbReference type="SAM" id="MobiDB-lite"/>
    </source>
</evidence>
<dbReference type="EMBL" id="CAKOGL010000030">
    <property type="protein sequence ID" value="CAH2107457.1"/>
    <property type="molecule type" value="Genomic_DNA"/>
</dbReference>
<evidence type="ECO:0000313" key="2">
    <source>
        <dbReference type="EMBL" id="CAH2107457.1"/>
    </source>
</evidence>